<dbReference type="Proteomes" id="UP001367508">
    <property type="component" value="Unassembled WGS sequence"/>
</dbReference>
<organism evidence="17 18">
    <name type="scientific">Canavalia gladiata</name>
    <name type="common">Sword bean</name>
    <name type="synonym">Dolichos gladiatus</name>
    <dbReference type="NCBI Taxonomy" id="3824"/>
    <lineage>
        <taxon>Eukaryota</taxon>
        <taxon>Viridiplantae</taxon>
        <taxon>Streptophyta</taxon>
        <taxon>Embryophyta</taxon>
        <taxon>Tracheophyta</taxon>
        <taxon>Spermatophyta</taxon>
        <taxon>Magnoliopsida</taxon>
        <taxon>eudicotyledons</taxon>
        <taxon>Gunneridae</taxon>
        <taxon>Pentapetalae</taxon>
        <taxon>rosids</taxon>
        <taxon>fabids</taxon>
        <taxon>Fabales</taxon>
        <taxon>Fabaceae</taxon>
        <taxon>Papilionoideae</taxon>
        <taxon>50 kb inversion clade</taxon>
        <taxon>NPAAA clade</taxon>
        <taxon>indigoferoid/millettioid clade</taxon>
        <taxon>Phaseoleae</taxon>
        <taxon>Canavalia</taxon>
    </lineage>
</organism>
<keyword evidence="4" id="KW-0052">Apoplast</keyword>
<comment type="similarity">
    <text evidence="3 12">Belongs to the peptidase S8 family.</text>
</comment>
<evidence type="ECO:0000256" key="1">
    <source>
        <dbReference type="ARBA" id="ARBA00002076"/>
    </source>
</evidence>
<sequence length="739" mass="79230">MVPRSHSFGPSLSVADLESVTNSHYNLLGLYVGSTEKAKESIFYSYNRYINGFAAVLDEDEAAKVAKDPKVVSVFLSKKRKLHTTHSWDFLGLKRNGASSFDSLPQQTLGEDIIIANLDTGVWPESKSFSDEGLGPVPKRWRGICQTEKKNQDNFQCNRKLIGARYFYKGYEAGGPALNASYLNARDFEGHGSHTLSTAGGSFVPGASVFGNGNGTASGGSPKARVATYKVCWPECADADILAAFEAAIADGVDVISMSLGSDFPSEYFDGASIGSFHAVAHGIIVVSSAGNSGPFPSSVSNTEPWMLTVAASTIDRDFASYVTLGDKKIFKGASLSEKSLPAGKLYPLISAADAKSDDVFEEEALLCKSGSLDPKKVKGKILVCLKGENTRTDKGVQAADAGAVGMILANDEGSGNRIQVDPHLLPASAVNFVNGSYIFNYINSTKSPVATISKVTTELDIKPAPVVASFSSRGPNNLEPAILKPDITAPGVNIIAAYSEAASPTNEPSDKRKTPFLTLSGTSMSCPHVSGVAGLIKAVHPDWSPAAIKSAILTSATNIDNSGKPILDSSSIEATPFDYGAGHIQPNLALDPGLVYDLNITDYLNFLCTRGYNNSQLKLFYSKPYTCPKLFTLADFNYPTITIPRFPRGRNSVTVTRTVTNVGSPSTYEVHINAPQRVQVSVEPAKLSFKEKGEKKEFTVTLTLKPQTEPKTGYVFGWLEWTDGNHHVRSPIVVKVQQ</sequence>
<dbReference type="GO" id="GO:0004252">
    <property type="term" value="F:serine-type endopeptidase activity"/>
    <property type="evidence" value="ECO:0007669"/>
    <property type="project" value="UniProtKB-UniRule"/>
</dbReference>
<evidence type="ECO:0000256" key="7">
    <source>
        <dbReference type="ARBA" id="ARBA00022729"/>
    </source>
</evidence>
<dbReference type="InterPro" id="IPR000209">
    <property type="entry name" value="Peptidase_S8/S53_dom"/>
</dbReference>
<dbReference type="Gene3D" id="3.30.70.80">
    <property type="entry name" value="Peptidase S8 propeptide/proteinase inhibitor I9"/>
    <property type="match status" value="1"/>
</dbReference>
<dbReference type="Pfam" id="PF02225">
    <property type="entry name" value="PA"/>
    <property type="match status" value="1"/>
</dbReference>
<feature type="active site" description="Charge relay system" evidence="11 12">
    <location>
        <position position="524"/>
    </location>
</feature>
<dbReference type="GO" id="GO:0006508">
    <property type="term" value="P:proteolysis"/>
    <property type="evidence" value="ECO:0007669"/>
    <property type="project" value="UniProtKB-KW"/>
</dbReference>
<dbReference type="CDD" id="cd04852">
    <property type="entry name" value="Peptidases_S8_3"/>
    <property type="match status" value="1"/>
</dbReference>
<dbReference type="EMBL" id="JAYMYQ010000005">
    <property type="protein sequence ID" value="KAK7330622.1"/>
    <property type="molecule type" value="Genomic_DNA"/>
</dbReference>
<accession>A0AAN9L9I5</accession>
<comment type="caution">
    <text evidence="17">The sequence shown here is derived from an EMBL/GenBank/DDBJ whole genome shotgun (WGS) entry which is preliminary data.</text>
</comment>
<dbReference type="InterPro" id="IPR034197">
    <property type="entry name" value="Peptidases_S8_3"/>
</dbReference>
<dbReference type="GO" id="GO:0048046">
    <property type="term" value="C:apoplast"/>
    <property type="evidence" value="ECO:0007669"/>
    <property type="project" value="UniProtKB-SubCell"/>
</dbReference>
<evidence type="ECO:0000256" key="5">
    <source>
        <dbReference type="ARBA" id="ARBA00022525"/>
    </source>
</evidence>
<dbReference type="Gene3D" id="3.40.50.200">
    <property type="entry name" value="Peptidase S8/S53 domain"/>
    <property type="match status" value="1"/>
</dbReference>
<dbReference type="InterPro" id="IPR037045">
    <property type="entry name" value="S8pro/Inhibitor_I9_sf"/>
</dbReference>
<feature type="domain" description="Peptidase S8/S53" evidence="13">
    <location>
        <begin position="110"/>
        <end position="561"/>
    </location>
</feature>
<feature type="active site" description="Charge relay system" evidence="11 12">
    <location>
        <position position="191"/>
    </location>
</feature>
<dbReference type="CDD" id="cd02120">
    <property type="entry name" value="PA_subtilisin_like"/>
    <property type="match status" value="1"/>
</dbReference>
<keyword evidence="7" id="KW-0732">Signal</keyword>
<dbReference type="PROSITE" id="PS00138">
    <property type="entry name" value="SUBTILASE_SER"/>
    <property type="match status" value="1"/>
</dbReference>
<keyword evidence="10" id="KW-0325">Glycoprotein</keyword>
<evidence type="ECO:0000256" key="8">
    <source>
        <dbReference type="ARBA" id="ARBA00022801"/>
    </source>
</evidence>
<feature type="domain" description="PA" evidence="14">
    <location>
        <begin position="365"/>
        <end position="437"/>
    </location>
</feature>
<dbReference type="InterPro" id="IPR046450">
    <property type="entry name" value="PA_dom_sf"/>
</dbReference>
<dbReference type="InterPro" id="IPR036852">
    <property type="entry name" value="Peptidase_S8/S53_dom_sf"/>
</dbReference>
<dbReference type="FunFam" id="3.50.30.30:FF:000005">
    <property type="entry name" value="subtilisin-like protease SBT1.5"/>
    <property type="match status" value="1"/>
</dbReference>
<keyword evidence="9 12" id="KW-0720">Serine protease</keyword>
<proteinExistence type="inferred from homology"/>
<dbReference type="InterPro" id="IPR023828">
    <property type="entry name" value="Peptidase_S8_Ser-AS"/>
</dbReference>
<evidence type="ECO:0000259" key="14">
    <source>
        <dbReference type="Pfam" id="PF02225"/>
    </source>
</evidence>
<dbReference type="InterPro" id="IPR010259">
    <property type="entry name" value="S8pro/Inhibitor_I9"/>
</dbReference>
<dbReference type="FunFam" id="3.30.70.80:FF:000002">
    <property type="entry name" value="Subtilisin-like protease SBT5.3"/>
    <property type="match status" value="1"/>
</dbReference>
<feature type="domain" description="Subtilisin-like protease fibronectin type-III" evidence="16">
    <location>
        <begin position="636"/>
        <end position="735"/>
    </location>
</feature>
<dbReference type="Pfam" id="PF17766">
    <property type="entry name" value="fn3_6"/>
    <property type="match status" value="1"/>
</dbReference>
<dbReference type="PROSITE" id="PS51892">
    <property type="entry name" value="SUBTILASE"/>
    <property type="match status" value="1"/>
</dbReference>
<dbReference type="SUPFAM" id="SSF52025">
    <property type="entry name" value="PA domain"/>
    <property type="match status" value="1"/>
</dbReference>
<dbReference type="SUPFAM" id="SSF52743">
    <property type="entry name" value="Subtilisin-like"/>
    <property type="match status" value="1"/>
</dbReference>
<dbReference type="PRINTS" id="PR00723">
    <property type="entry name" value="SUBTILISIN"/>
</dbReference>
<evidence type="ECO:0000256" key="6">
    <source>
        <dbReference type="ARBA" id="ARBA00022670"/>
    </source>
</evidence>
<evidence type="ECO:0000256" key="10">
    <source>
        <dbReference type="ARBA" id="ARBA00023180"/>
    </source>
</evidence>
<keyword evidence="18" id="KW-1185">Reference proteome</keyword>
<evidence type="ECO:0000256" key="4">
    <source>
        <dbReference type="ARBA" id="ARBA00022523"/>
    </source>
</evidence>
<dbReference type="GO" id="GO:0009609">
    <property type="term" value="P:response to symbiotic bacterium"/>
    <property type="evidence" value="ECO:0007669"/>
    <property type="project" value="UniProtKB-ARBA"/>
</dbReference>
<dbReference type="AlphaFoldDB" id="A0AAN9L9I5"/>
<dbReference type="InterPro" id="IPR003137">
    <property type="entry name" value="PA_domain"/>
</dbReference>
<keyword evidence="6 12" id="KW-0645">Protease</keyword>
<dbReference type="Pfam" id="PF05922">
    <property type="entry name" value="Inhibitor_I9"/>
    <property type="match status" value="1"/>
</dbReference>
<dbReference type="FunFam" id="3.40.50.200:FF:000006">
    <property type="entry name" value="Subtilisin-like protease SBT1.5"/>
    <property type="match status" value="1"/>
</dbReference>
<evidence type="ECO:0000313" key="17">
    <source>
        <dbReference type="EMBL" id="KAK7330622.1"/>
    </source>
</evidence>
<comment type="subcellular location">
    <subcellularLocation>
        <location evidence="2">Secreted</location>
        <location evidence="2">Extracellular space</location>
        <location evidence="2">Apoplast</location>
    </subcellularLocation>
</comment>
<name>A0AAN9L9I5_CANGL</name>
<evidence type="ECO:0000256" key="12">
    <source>
        <dbReference type="PROSITE-ProRule" id="PRU01240"/>
    </source>
</evidence>
<feature type="domain" description="Inhibitor I9" evidence="15">
    <location>
        <begin position="9"/>
        <end position="83"/>
    </location>
</feature>
<dbReference type="Gene3D" id="3.50.30.30">
    <property type="match status" value="1"/>
</dbReference>
<evidence type="ECO:0000259" key="13">
    <source>
        <dbReference type="Pfam" id="PF00082"/>
    </source>
</evidence>
<dbReference type="InterPro" id="IPR015500">
    <property type="entry name" value="Peptidase_S8_subtilisin-rel"/>
</dbReference>
<comment type="function">
    <text evidence="1">Required for arbuscular mycorrhiza (AM) development during AM symbiosis with AM fungi (e.g. Glomeromycota intraradices).</text>
</comment>
<dbReference type="GO" id="GO:0009610">
    <property type="term" value="P:response to symbiotic fungus"/>
    <property type="evidence" value="ECO:0007669"/>
    <property type="project" value="UniProtKB-ARBA"/>
</dbReference>
<dbReference type="InterPro" id="IPR045051">
    <property type="entry name" value="SBT"/>
</dbReference>
<evidence type="ECO:0000256" key="2">
    <source>
        <dbReference type="ARBA" id="ARBA00004271"/>
    </source>
</evidence>
<feature type="active site" description="Charge relay system" evidence="11 12">
    <location>
        <position position="119"/>
    </location>
</feature>
<evidence type="ECO:0000256" key="3">
    <source>
        <dbReference type="ARBA" id="ARBA00011073"/>
    </source>
</evidence>
<protein>
    <submittedName>
        <fullName evidence="17">Uncharacterized protein</fullName>
    </submittedName>
</protein>
<evidence type="ECO:0000313" key="18">
    <source>
        <dbReference type="Proteomes" id="UP001367508"/>
    </source>
</evidence>
<keyword evidence="8 12" id="KW-0378">Hydrolase</keyword>
<evidence type="ECO:0000256" key="9">
    <source>
        <dbReference type="ARBA" id="ARBA00022825"/>
    </source>
</evidence>
<dbReference type="Pfam" id="PF00082">
    <property type="entry name" value="Peptidase_S8"/>
    <property type="match status" value="1"/>
</dbReference>
<evidence type="ECO:0000259" key="15">
    <source>
        <dbReference type="Pfam" id="PF05922"/>
    </source>
</evidence>
<dbReference type="Gene3D" id="2.60.40.2310">
    <property type="match status" value="1"/>
</dbReference>
<evidence type="ECO:0000256" key="11">
    <source>
        <dbReference type="PIRSR" id="PIRSR615500-1"/>
    </source>
</evidence>
<dbReference type="InterPro" id="IPR041469">
    <property type="entry name" value="Subtilisin-like_FN3"/>
</dbReference>
<reference evidence="17 18" key="1">
    <citation type="submission" date="2024-01" db="EMBL/GenBank/DDBJ databases">
        <title>The genomes of 5 underutilized Papilionoideae crops provide insights into root nodulation and disease resistanc.</title>
        <authorList>
            <person name="Jiang F."/>
        </authorList>
    </citation>
    <scope>NUCLEOTIDE SEQUENCE [LARGE SCALE GENOMIC DNA]</scope>
    <source>
        <strain evidence="17">LVBAO_FW01</strain>
        <tissue evidence="17">Leaves</tissue>
    </source>
</reference>
<gene>
    <name evidence="17" type="ORF">VNO77_24820</name>
</gene>
<keyword evidence="5" id="KW-0964">Secreted</keyword>
<dbReference type="PANTHER" id="PTHR10795">
    <property type="entry name" value="PROPROTEIN CONVERTASE SUBTILISIN/KEXIN"/>
    <property type="match status" value="1"/>
</dbReference>
<evidence type="ECO:0000259" key="16">
    <source>
        <dbReference type="Pfam" id="PF17766"/>
    </source>
</evidence>
<dbReference type="FunFam" id="2.60.40.2310:FF:000001">
    <property type="entry name" value="Subtilisin-like protease SBT1.5"/>
    <property type="match status" value="1"/>
</dbReference>